<evidence type="ECO:0000259" key="4">
    <source>
        <dbReference type="PROSITE" id="PS50862"/>
    </source>
</evidence>
<dbReference type="PANTHER" id="PTHR42918">
    <property type="entry name" value="LYSYL-TRNA SYNTHETASE"/>
    <property type="match status" value="1"/>
</dbReference>
<dbReference type="NCBIfam" id="TIGR00462">
    <property type="entry name" value="genX"/>
    <property type="match status" value="1"/>
</dbReference>
<dbReference type="Pfam" id="PF00152">
    <property type="entry name" value="tRNA-synt_2"/>
    <property type="match status" value="1"/>
</dbReference>
<dbReference type="Gene3D" id="3.30.930.10">
    <property type="entry name" value="Bira Bifunctional Protein, Domain 2"/>
    <property type="match status" value="1"/>
</dbReference>
<gene>
    <name evidence="5" type="ordered locus">Sfum_0076</name>
</gene>
<keyword evidence="1" id="KW-0436">Ligase</keyword>
<name>A0LEC7_SYNFM</name>
<organism evidence="5 6">
    <name type="scientific">Syntrophobacter fumaroxidans (strain DSM 10017 / MPOB)</name>
    <dbReference type="NCBI Taxonomy" id="335543"/>
    <lineage>
        <taxon>Bacteria</taxon>
        <taxon>Pseudomonadati</taxon>
        <taxon>Thermodesulfobacteriota</taxon>
        <taxon>Syntrophobacteria</taxon>
        <taxon>Syntrophobacterales</taxon>
        <taxon>Syntrophobacteraceae</taxon>
        <taxon>Syntrophobacter</taxon>
    </lineage>
</organism>
<dbReference type="PANTHER" id="PTHR42918:SF6">
    <property type="entry name" value="ELONGATION FACTOR P--(R)-BETA-LYSINE LIGASE"/>
    <property type="match status" value="1"/>
</dbReference>
<sequence length="308" mass="34273">MPERNILSAKRDALELRSRVIERIRSHFRRAGFLEVQTPLLTPAPAPELNIEAVPAGDGFFLATSPELYMKRLLAAGYGKLFQLTPVFRSGERGRLHHPEFTLLEWYRTGASYKDMQRDCVELLHEVCAFGAATGGGTCRGSVIEPGKPWESLTVRDAFLRLAGWDPVVDFDPDRFDVDLVTKVEPYLGFPNPCFLEDYPPERAALARLKDSAPPVAERFELYWAGIELANGFTELTDPAEQRKRFEAVLADRHEAGLSSRPMPEAFLAAIEHLPQCAGIALGLDRLVMLLAGADSVDRVVAFPPDLL</sequence>
<dbReference type="PROSITE" id="PS50862">
    <property type="entry name" value="AA_TRNA_LIGASE_II"/>
    <property type="match status" value="1"/>
</dbReference>
<keyword evidence="2" id="KW-0547">Nucleotide-binding</keyword>
<keyword evidence="6" id="KW-1185">Reference proteome</keyword>
<dbReference type="InterPro" id="IPR004525">
    <property type="entry name" value="EpmA"/>
</dbReference>
<protein>
    <submittedName>
        <fullName evidence="5">tRNA synthetase, class II (D, K and N)</fullName>
    </submittedName>
</protein>
<dbReference type="eggNOG" id="COG2269">
    <property type="taxonomic scope" value="Bacteria"/>
</dbReference>
<accession>A0LEC7</accession>
<dbReference type="FunCoup" id="A0LEC7">
    <property type="interactions" value="69"/>
</dbReference>
<evidence type="ECO:0000313" key="6">
    <source>
        <dbReference type="Proteomes" id="UP000001784"/>
    </source>
</evidence>
<keyword evidence="5" id="KW-0030">Aminoacyl-tRNA synthetase</keyword>
<dbReference type="STRING" id="335543.Sfum_0076"/>
<evidence type="ECO:0000256" key="2">
    <source>
        <dbReference type="ARBA" id="ARBA00022741"/>
    </source>
</evidence>
<dbReference type="OrthoDB" id="9801152at2"/>
<keyword evidence="3" id="KW-0067">ATP-binding</keyword>
<dbReference type="GO" id="GO:0006430">
    <property type="term" value="P:lysyl-tRNA aminoacylation"/>
    <property type="evidence" value="ECO:0007669"/>
    <property type="project" value="InterPro"/>
</dbReference>
<dbReference type="GO" id="GO:0004824">
    <property type="term" value="F:lysine-tRNA ligase activity"/>
    <property type="evidence" value="ECO:0007669"/>
    <property type="project" value="InterPro"/>
</dbReference>
<dbReference type="RefSeq" id="WP_011696952.1">
    <property type="nucleotide sequence ID" value="NC_008554.1"/>
</dbReference>
<dbReference type="KEGG" id="sfu:Sfum_0076"/>
<dbReference type="HOGENOM" id="CLU_008255_1_0_7"/>
<evidence type="ECO:0000256" key="3">
    <source>
        <dbReference type="ARBA" id="ARBA00022840"/>
    </source>
</evidence>
<dbReference type="InterPro" id="IPR006195">
    <property type="entry name" value="aa-tRNA-synth_II"/>
</dbReference>
<dbReference type="AlphaFoldDB" id="A0LEC7"/>
<evidence type="ECO:0000313" key="5">
    <source>
        <dbReference type="EMBL" id="ABK15779.1"/>
    </source>
</evidence>
<dbReference type="SUPFAM" id="SSF55681">
    <property type="entry name" value="Class II aaRS and biotin synthetases"/>
    <property type="match status" value="1"/>
</dbReference>
<dbReference type="InterPro" id="IPR045864">
    <property type="entry name" value="aa-tRNA-synth_II/BPL/LPL"/>
</dbReference>
<dbReference type="InterPro" id="IPR018149">
    <property type="entry name" value="Lys-tRNA-synth_II_C"/>
</dbReference>
<dbReference type="InterPro" id="IPR004364">
    <property type="entry name" value="Aa-tRNA-synt_II"/>
</dbReference>
<evidence type="ECO:0000256" key="1">
    <source>
        <dbReference type="ARBA" id="ARBA00022598"/>
    </source>
</evidence>
<dbReference type="GO" id="GO:0005524">
    <property type="term" value="F:ATP binding"/>
    <property type="evidence" value="ECO:0007669"/>
    <property type="project" value="UniProtKB-KW"/>
</dbReference>
<feature type="domain" description="Aminoacyl-transfer RNA synthetases class-II family profile" evidence="4">
    <location>
        <begin position="12"/>
        <end position="304"/>
    </location>
</feature>
<dbReference type="GO" id="GO:0000049">
    <property type="term" value="F:tRNA binding"/>
    <property type="evidence" value="ECO:0007669"/>
    <property type="project" value="TreeGrafter"/>
</dbReference>
<dbReference type="EMBL" id="CP000478">
    <property type="protein sequence ID" value="ABK15779.1"/>
    <property type="molecule type" value="Genomic_DNA"/>
</dbReference>
<reference evidence="5 6" key="1">
    <citation type="submission" date="2006-10" db="EMBL/GenBank/DDBJ databases">
        <title>Complete sequence of Syntrophobacter fumaroxidans MPOB.</title>
        <authorList>
            <consortium name="US DOE Joint Genome Institute"/>
            <person name="Copeland A."/>
            <person name="Lucas S."/>
            <person name="Lapidus A."/>
            <person name="Barry K."/>
            <person name="Detter J.C."/>
            <person name="Glavina del Rio T."/>
            <person name="Hammon N."/>
            <person name="Israni S."/>
            <person name="Pitluck S."/>
            <person name="Goltsman E.G."/>
            <person name="Martinez M."/>
            <person name="Schmutz J."/>
            <person name="Larimer F."/>
            <person name="Land M."/>
            <person name="Hauser L."/>
            <person name="Kyrpides N."/>
            <person name="Kim E."/>
            <person name="Boone D.R."/>
            <person name="Brockman F."/>
            <person name="Culley D."/>
            <person name="Ferry J."/>
            <person name="Gunsalus R."/>
            <person name="McInerney M.J."/>
            <person name="Morrison M."/>
            <person name="Plugge C."/>
            <person name="Rohlin L."/>
            <person name="Scholten J."/>
            <person name="Sieber J."/>
            <person name="Stams A.J.M."/>
            <person name="Worm P."/>
            <person name="Henstra A.M."/>
            <person name="Richardson P."/>
        </authorList>
    </citation>
    <scope>NUCLEOTIDE SEQUENCE [LARGE SCALE GENOMIC DNA]</scope>
    <source>
        <strain evidence="6">DSM 10017 / MPOB</strain>
    </source>
</reference>
<dbReference type="Proteomes" id="UP000001784">
    <property type="component" value="Chromosome"/>
</dbReference>
<proteinExistence type="predicted"/>
<dbReference type="GO" id="GO:0005829">
    <property type="term" value="C:cytosol"/>
    <property type="evidence" value="ECO:0007669"/>
    <property type="project" value="TreeGrafter"/>
</dbReference>
<dbReference type="InParanoid" id="A0LEC7"/>
<dbReference type="PRINTS" id="PR00982">
    <property type="entry name" value="TRNASYNTHLYS"/>
</dbReference>